<dbReference type="SUPFAM" id="SSF53335">
    <property type="entry name" value="S-adenosyl-L-methionine-dependent methyltransferases"/>
    <property type="match status" value="1"/>
</dbReference>
<keyword evidence="3 5" id="KW-0949">S-adenosyl-L-methionine</keyword>
<dbReference type="Pfam" id="PF00145">
    <property type="entry name" value="DNA_methylase"/>
    <property type="match status" value="1"/>
</dbReference>
<dbReference type="PROSITE" id="PS00094">
    <property type="entry name" value="C5_MTASE_1"/>
    <property type="match status" value="1"/>
</dbReference>
<dbReference type="InterPro" id="IPR029063">
    <property type="entry name" value="SAM-dependent_MTases_sf"/>
</dbReference>
<comment type="similarity">
    <text evidence="5 6">Belongs to the class I-like SAM-binding methyltransferase superfamily. C5-methyltransferase family.</text>
</comment>
<evidence type="ECO:0000256" key="1">
    <source>
        <dbReference type="ARBA" id="ARBA00022603"/>
    </source>
</evidence>
<dbReference type="Gene3D" id="3.40.50.150">
    <property type="entry name" value="Vaccinia Virus protein VP39"/>
    <property type="match status" value="1"/>
</dbReference>
<dbReference type="EMBL" id="BAABRU010000033">
    <property type="protein sequence ID" value="GAA5531144.1"/>
    <property type="molecule type" value="Genomic_DNA"/>
</dbReference>
<dbReference type="InterPro" id="IPR050390">
    <property type="entry name" value="C5-Methyltransferase"/>
</dbReference>
<dbReference type="InterPro" id="IPR018117">
    <property type="entry name" value="C5_DNA_meth_AS"/>
</dbReference>
<evidence type="ECO:0000313" key="9">
    <source>
        <dbReference type="Proteomes" id="UP001428290"/>
    </source>
</evidence>
<dbReference type="Proteomes" id="UP001428290">
    <property type="component" value="Unassembled WGS sequence"/>
</dbReference>
<sequence length="322" mass="36387">MPTAVSLFSGCGGFDWGAQQAGVDIIWANDVDPRAVSAYQSVFPNVPVVLDDIANINEFPQADIIIGCYPCTGFSLAARRRARGQNQRDLIQNETNFLYKQYLRAVREINPRYIFIENVRGMISANNGWFLNQQLEAFNSLGYTITYKLLDASDFGVAQTRKRIFLVGVRNDVGFDYAFPEPTHGVGKHPIQTLADVVNQPFENDDICEYPFHGHYLTRNRKRDWNKPSYTIVADSHHVPLHPSGEPMRYLYKDTWTLQGDINRRLSWKECRAIQGLPDHMEVDGPLSAKYRVVGNAVPPTFGNILVQPVVAFEQGQMSTQA</sequence>
<reference evidence="8 9" key="1">
    <citation type="submission" date="2024-02" db="EMBL/GenBank/DDBJ databases">
        <title>Herpetosiphon gulosus NBRC 112829.</title>
        <authorList>
            <person name="Ichikawa N."/>
            <person name="Katano-Makiyama Y."/>
            <person name="Hidaka K."/>
        </authorList>
    </citation>
    <scope>NUCLEOTIDE SEQUENCE [LARGE SCALE GENOMIC DNA]</scope>
    <source>
        <strain evidence="8 9">NBRC 112829</strain>
    </source>
</reference>
<dbReference type="EC" id="2.1.1.37" evidence="7"/>
<dbReference type="PANTHER" id="PTHR10629">
    <property type="entry name" value="CYTOSINE-SPECIFIC METHYLTRANSFERASE"/>
    <property type="match status" value="1"/>
</dbReference>
<organism evidence="8 9">
    <name type="scientific">Herpetosiphon gulosus</name>
    <dbReference type="NCBI Taxonomy" id="1973496"/>
    <lineage>
        <taxon>Bacteria</taxon>
        <taxon>Bacillati</taxon>
        <taxon>Chloroflexota</taxon>
        <taxon>Chloroflexia</taxon>
        <taxon>Herpetosiphonales</taxon>
        <taxon>Herpetosiphonaceae</taxon>
        <taxon>Herpetosiphon</taxon>
    </lineage>
</organism>
<keyword evidence="9" id="KW-1185">Reference proteome</keyword>
<keyword evidence="2 5" id="KW-0808">Transferase</keyword>
<dbReference type="PANTHER" id="PTHR10629:SF52">
    <property type="entry name" value="DNA (CYTOSINE-5)-METHYLTRANSFERASE 1"/>
    <property type="match status" value="1"/>
</dbReference>
<dbReference type="PROSITE" id="PS51679">
    <property type="entry name" value="SAM_MT_C5"/>
    <property type="match status" value="1"/>
</dbReference>
<keyword evidence="1 5" id="KW-0489">Methyltransferase</keyword>
<proteinExistence type="inferred from homology"/>
<evidence type="ECO:0000313" key="8">
    <source>
        <dbReference type="EMBL" id="GAA5531144.1"/>
    </source>
</evidence>
<dbReference type="InterPro" id="IPR001525">
    <property type="entry name" value="C5_MeTfrase"/>
</dbReference>
<evidence type="ECO:0000256" key="7">
    <source>
        <dbReference type="RuleBase" id="RU000417"/>
    </source>
</evidence>
<feature type="active site" evidence="5">
    <location>
        <position position="71"/>
    </location>
</feature>
<comment type="caution">
    <text evidence="8">The sequence shown here is derived from an EMBL/GenBank/DDBJ whole genome shotgun (WGS) entry which is preliminary data.</text>
</comment>
<name>A0ABP9X6Z9_9CHLR</name>
<accession>A0ABP9X6Z9</accession>
<dbReference type="RefSeq" id="WP_345724723.1">
    <property type="nucleotide sequence ID" value="NZ_BAABRU010000033.1"/>
</dbReference>
<dbReference type="GO" id="GO:0008168">
    <property type="term" value="F:methyltransferase activity"/>
    <property type="evidence" value="ECO:0007669"/>
    <property type="project" value="UniProtKB-KW"/>
</dbReference>
<comment type="catalytic activity">
    <reaction evidence="7">
        <text>a 2'-deoxycytidine in DNA + S-adenosyl-L-methionine = a 5-methyl-2'-deoxycytidine in DNA + S-adenosyl-L-homocysteine + H(+)</text>
        <dbReference type="Rhea" id="RHEA:13681"/>
        <dbReference type="Rhea" id="RHEA-COMP:11369"/>
        <dbReference type="Rhea" id="RHEA-COMP:11370"/>
        <dbReference type="ChEBI" id="CHEBI:15378"/>
        <dbReference type="ChEBI" id="CHEBI:57856"/>
        <dbReference type="ChEBI" id="CHEBI:59789"/>
        <dbReference type="ChEBI" id="CHEBI:85452"/>
        <dbReference type="ChEBI" id="CHEBI:85454"/>
        <dbReference type="EC" id="2.1.1.37"/>
    </reaction>
</comment>
<evidence type="ECO:0000256" key="3">
    <source>
        <dbReference type="ARBA" id="ARBA00022691"/>
    </source>
</evidence>
<dbReference type="NCBIfam" id="TIGR00675">
    <property type="entry name" value="dcm"/>
    <property type="match status" value="1"/>
</dbReference>
<evidence type="ECO:0000256" key="4">
    <source>
        <dbReference type="ARBA" id="ARBA00022747"/>
    </source>
</evidence>
<evidence type="ECO:0000256" key="6">
    <source>
        <dbReference type="RuleBase" id="RU000416"/>
    </source>
</evidence>
<dbReference type="GO" id="GO:0032259">
    <property type="term" value="P:methylation"/>
    <property type="evidence" value="ECO:0007669"/>
    <property type="project" value="UniProtKB-KW"/>
</dbReference>
<dbReference type="PRINTS" id="PR00105">
    <property type="entry name" value="C5METTRFRASE"/>
</dbReference>
<evidence type="ECO:0000256" key="5">
    <source>
        <dbReference type="PROSITE-ProRule" id="PRU01016"/>
    </source>
</evidence>
<evidence type="ECO:0000256" key="2">
    <source>
        <dbReference type="ARBA" id="ARBA00022679"/>
    </source>
</evidence>
<dbReference type="Gene3D" id="3.90.120.10">
    <property type="entry name" value="DNA Methylase, subunit A, domain 2"/>
    <property type="match status" value="1"/>
</dbReference>
<protein>
    <recommendedName>
        <fullName evidence="7">Cytosine-specific methyltransferase</fullName>
        <ecNumber evidence="7">2.1.1.37</ecNumber>
    </recommendedName>
</protein>
<keyword evidence="4" id="KW-0680">Restriction system</keyword>
<gene>
    <name evidence="8" type="primary">bspRIM</name>
    <name evidence="8" type="ORF">Hgul01_04969</name>
</gene>